<evidence type="ECO:0000259" key="1">
    <source>
        <dbReference type="Pfam" id="PF13847"/>
    </source>
</evidence>
<dbReference type="EC" id="2.1.1.163" evidence="2"/>
<name>A0A151A956_9EURY</name>
<keyword evidence="3" id="KW-1185">Reference proteome</keyword>
<dbReference type="SUPFAM" id="SSF53335">
    <property type="entry name" value="S-adenosyl-L-methionine-dependent methyltransferases"/>
    <property type="match status" value="1"/>
</dbReference>
<proteinExistence type="predicted"/>
<dbReference type="Pfam" id="PF13847">
    <property type="entry name" value="Methyltransf_31"/>
    <property type="match status" value="1"/>
</dbReference>
<dbReference type="GO" id="GO:0008425">
    <property type="term" value="F:2-methoxy-6-polyprenyl-1,4-benzoquinol methyltransferase activity"/>
    <property type="evidence" value="ECO:0007669"/>
    <property type="project" value="UniProtKB-EC"/>
</dbReference>
<dbReference type="EC" id="2.1.1.201" evidence="2"/>
<dbReference type="AlphaFoldDB" id="A0A151A956"/>
<dbReference type="OrthoDB" id="1018at2157"/>
<keyword evidence="2" id="KW-0808">Transferase</keyword>
<dbReference type="Gene3D" id="3.40.50.150">
    <property type="entry name" value="Vaccinia Virus protein VP39"/>
    <property type="match status" value="1"/>
</dbReference>
<dbReference type="PANTHER" id="PTHR43591">
    <property type="entry name" value="METHYLTRANSFERASE"/>
    <property type="match status" value="1"/>
</dbReference>
<keyword evidence="2" id="KW-0489">Methyltransferase</keyword>
<dbReference type="CDD" id="cd02440">
    <property type="entry name" value="AdoMet_MTases"/>
    <property type="match status" value="1"/>
</dbReference>
<evidence type="ECO:0000313" key="2">
    <source>
        <dbReference type="EMBL" id="KYH24032.1"/>
    </source>
</evidence>
<dbReference type="GO" id="GO:0043770">
    <property type="term" value="F:demethylmenaquinone methyltransferase activity"/>
    <property type="evidence" value="ECO:0007669"/>
    <property type="project" value="UniProtKB-EC"/>
</dbReference>
<reference evidence="2 3" key="1">
    <citation type="submission" date="2016-02" db="EMBL/GenBank/DDBJ databases">
        <title>Genome sequence of Halalkalicoccus paucihalophilus DSM 24557.</title>
        <authorList>
            <person name="Poehlein A."/>
            <person name="Daniel R."/>
        </authorList>
    </citation>
    <scope>NUCLEOTIDE SEQUENCE [LARGE SCALE GENOMIC DNA]</scope>
    <source>
        <strain evidence="2 3">DSM 24557</strain>
    </source>
</reference>
<sequence>MDRFQNTRQPDWDWWGQLWPTPGATLRRLGIKPETSLAEVPCGNGYFALPAARITDPGTVYALDLNEALLEELRTLTNQQGIENIVLIHGDARELTELLPELVDTVLMANTFHGIDDKEAFVQQAFESLHSDGRFVVVNWLDLPRETTTIAGEARGPPTDLRLSPTATESIVRNASDCRLVEQVDLPPYHYALVFTR</sequence>
<keyword evidence="2" id="KW-0830">Ubiquinone</keyword>
<feature type="domain" description="Methyltransferase" evidence="1">
    <location>
        <begin position="35"/>
        <end position="139"/>
    </location>
</feature>
<dbReference type="PATRIC" id="fig|1008153.3.peg.4403"/>
<evidence type="ECO:0000313" key="3">
    <source>
        <dbReference type="Proteomes" id="UP000075321"/>
    </source>
</evidence>
<dbReference type="Proteomes" id="UP000075321">
    <property type="component" value="Unassembled WGS sequence"/>
</dbReference>
<comment type="caution">
    <text evidence="2">The sequence shown here is derived from an EMBL/GenBank/DDBJ whole genome shotgun (WGS) entry which is preliminary data.</text>
</comment>
<organism evidence="2 3">
    <name type="scientific">Halalkalicoccus paucihalophilus</name>
    <dbReference type="NCBI Taxonomy" id="1008153"/>
    <lineage>
        <taxon>Archaea</taxon>
        <taxon>Methanobacteriati</taxon>
        <taxon>Methanobacteriota</taxon>
        <taxon>Stenosarchaea group</taxon>
        <taxon>Halobacteria</taxon>
        <taxon>Halobacteriales</taxon>
        <taxon>Halococcaceae</taxon>
        <taxon>Halalkalicoccus</taxon>
    </lineage>
</organism>
<gene>
    <name evidence="2" type="primary">ubiE_7</name>
    <name evidence="2" type="ORF">HAPAU_41110</name>
</gene>
<dbReference type="PANTHER" id="PTHR43591:SF24">
    <property type="entry name" value="2-METHOXY-6-POLYPRENYL-1,4-BENZOQUINOL METHYLASE, MITOCHONDRIAL"/>
    <property type="match status" value="1"/>
</dbReference>
<dbReference type="EMBL" id="LTAZ01000017">
    <property type="protein sequence ID" value="KYH24032.1"/>
    <property type="molecule type" value="Genomic_DNA"/>
</dbReference>
<protein>
    <submittedName>
        <fullName evidence="2">Ubiquinone/menaquinone biosynthesis C-methyltransferase UbiE</fullName>
        <ecNumber evidence="2">2.1.1.163</ecNumber>
        <ecNumber evidence="2">2.1.1.201</ecNumber>
    </submittedName>
</protein>
<dbReference type="InterPro" id="IPR029063">
    <property type="entry name" value="SAM-dependent_MTases_sf"/>
</dbReference>
<dbReference type="InterPro" id="IPR025714">
    <property type="entry name" value="Methyltranfer_dom"/>
</dbReference>
<dbReference type="GO" id="GO:0032259">
    <property type="term" value="P:methylation"/>
    <property type="evidence" value="ECO:0007669"/>
    <property type="project" value="UniProtKB-KW"/>
</dbReference>
<accession>A0A151A956</accession>
<dbReference type="RefSeq" id="WP_066385778.1">
    <property type="nucleotide sequence ID" value="NZ_LTAZ01000017.1"/>
</dbReference>